<evidence type="ECO:0008006" key="3">
    <source>
        <dbReference type="Google" id="ProtNLM"/>
    </source>
</evidence>
<gene>
    <name evidence="1" type="ORF">STRNI_002028</name>
</gene>
<dbReference type="GeneID" id="301331214"/>
<dbReference type="EMBL" id="CP114203">
    <property type="protein sequence ID" value="WAU03831.1"/>
    <property type="molecule type" value="Genomic_DNA"/>
</dbReference>
<name>A0ABY7J263_STRNI</name>
<keyword evidence="2" id="KW-1185">Reference proteome</keyword>
<dbReference type="RefSeq" id="WP_277411038.1">
    <property type="nucleotide sequence ID" value="NZ_CP114203.1"/>
</dbReference>
<protein>
    <recommendedName>
        <fullName evidence="3">Secreted protein</fullName>
    </recommendedName>
</protein>
<proteinExistence type="predicted"/>
<organism evidence="1 2">
    <name type="scientific">Streptomyces nigrescens</name>
    <dbReference type="NCBI Taxonomy" id="1920"/>
    <lineage>
        <taxon>Bacteria</taxon>
        <taxon>Bacillati</taxon>
        <taxon>Actinomycetota</taxon>
        <taxon>Actinomycetes</taxon>
        <taxon>Kitasatosporales</taxon>
        <taxon>Streptomycetaceae</taxon>
        <taxon>Streptomyces</taxon>
    </lineage>
</organism>
<evidence type="ECO:0000313" key="1">
    <source>
        <dbReference type="EMBL" id="WAU03831.1"/>
    </source>
</evidence>
<sequence length="187" mass="20410">MDQGIAALLGATLGVLGTVLASTVTSWSNRQQVQAQLQSEKAQWHRQTRRDAYSAFLAPASEAQTALKAAGRAFVGTRDTPEVEGRLREAEDHLQNARTACAHVAIEGPETVERAARRVYTSLRSMQTNLLALADSPENTTHRNASFLEHHAIEVAALSERTREFTAIARKALTETTEHQSAHGRGE</sequence>
<reference evidence="1 2" key="1">
    <citation type="submission" date="2022-12" db="EMBL/GenBank/DDBJ databases">
        <authorList>
            <person name="Ruckert C."/>
            <person name="Busche T."/>
            <person name="Kalinowski J."/>
            <person name="Wittmann C."/>
        </authorList>
    </citation>
    <scope>NUCLEOTIDE SEQUENCE [LARGE SCALE GENOMIC DNA]</scope>
    <source>
        <strain evidence="1 2">DSM 40276</strain>
    </source>
</reference>
<evidence type="ECO:0000313" key="2">
    <source>
        <dbReference type="Proteomes" id="UP001210169"/>
    </source>
</evidence>
<dbReference type="Proteomes" id="UP001210169">
    <property type="component" value="Chromosome"/>
</dbReference>
<accession>A0ABY7J263</accession>